<sequence length="53" mass="5922">MIVLRVDTSCVVSYKTHFCKFVWSMTSAQGNNSTCHNTLGVAIHVYADTSSYF</sequence>
<reference evidence="1" key="1">
    <citation type="journal article" date="2009" name="Plant Mol. Biol.">
        <title>Insights into corn genes derived from large-scale cDNA sequencing.</title>
        <authorList>
            <person name="Alexandrov N.N."/>
            <person name="Brover V.V."/>
            <person name="Freidin S."/>
            <person name="Troukhan M.E."/>
            <person name="Tatarinova T.V."/>
            <person name="Zhang H."/>
            <person name="Swaller T.J."/>
            <person name="Lu Y.P."/>
            <person name="Bouck J."/>
            <person name="Flavell R.B."/>
            <person name="Feldmann K.A."/>
        </authorList>
    </citation>
    <scope>NUCLEOTIDE SEQUENCE</scope>
</reference>
<accession>B6SP31</accession>
<organism evidence="1">
    <name type="scientific">Zea mays</name>
    <name type="common">Maize</name>
    <dbReference type="NCBI Taxonomy" id="4577"/>
    <lineage>
        <taxon>Eukaryota</taxon>
        <taxon>Viridiplantae</taxon>
        <taxon>Streptophyta</taxon>
        <taxon>Embryophyta</taxon>
        <taxon>Tracheophyta</taxon>
        <taxon>Spermatophyta</taxon>
        <taxon>Magnoliopsida</taxon>
        <taxon>Liliopsida</taxon>
        <taxon>Poales</taxon>
        <taxon>Poaceae</taxon>
        <taxon>PACMAD clade</taxon>
        <taxon>Panicoideae</taxon>
        <taxon>Andropogonodae</taxon>
        <taxon>Andropogoneae</taxon>
        <taxon>Tripsacinae</taxon>
        <taxon>Zea</taxon>
    </lineage>
</organism>
<dbReference type="EMBL" id="EU954496">
    <property type="protein sequence ID" value="ACG26614.1"/>
    <property type="molecule type" value="mRNA"/>
</dbReference>
<protein>
    <submittedName>
        <fullName evidence="1">Uncharacterized protein</fullName>
    </submittedName>
</protein>
<dbReference type="AlphaFoldDB" id="B6SP31"/>
<proteinExistence type="evidence at transcript level"/>
<name>B6SP31_MAIZE</name>
<evidence type="ECO:0000313" key="1">
    <source>
        <dbReference type="EMBL" id="ACG26614.1"/>
    </source>
</evidence>